<dbReference type="Gene3D" id="1.10.10.10">
    <property type="entry name" value="Winged helix-like DNA-binding domain superfamily/Winged helix DNA-binding domain"/>
    <property type="match status" value="1"/>
</dbReference>
<dbReference type="SUPFAM" id="SSF46785">
    <property type="entry name" value="Winged helix' DNA-binding domain"/>
    <property type="match status" value="1"/>
</dbReference>
<evidence type="ECO:0000256" key="1">
    <source>
        <dbReference type="ARBA" id="ARBA00023015"/>
    </source>
</evidence>
<dbReference type="InterPro" id="IPR051081">
    <property type="entry name" value="HTH_MetalResp_TranReg"/>
</dbReference>
<gene>
    <name evidence="6" type="ORF">ACFQ11_06775</name>
</gene>
<dbReference type="InterPro" id="IPR001845">
    <property type="entry name" value="HTH_ArsR_DNA-bd_dom"/>
</dbReference>
<dbReference type="PROSITE" id="PS50987">
    <property type="entry name" value="HTH_ARSR_2"/>
    <property type="match status" value="1"/>
</dbReference>
<organism evidence="6 7">
    <name type="scientific">Actinomadura sediminis</name>
    <dbReference type="NCBI Taxonomy" id="1038904"/>
    <lineage>
        <taxon>Bacteria</taxon>
        <taxon>Bacillati</taxon>
        <taxon>Actinomycetota</taxon>
        <taxon>Actinomycetes</taxon>
        <taxon>Streptosporangiales</taxon>
        <taxon>Thermomonosporaceae</taxon>
        <taxon>Actinomadura</taxon>
    </lineage>
</organism>
<keyword evidence="7" id="KW-1185">Reference proteome</keyword>
<accession>A0ABW3EKR2</accession>
<dbReference type="PANTHER" id="PTHR33154:SF18">
    <property type="entry name" value="ARSENICAL RESISTANCE OPERON REPRESSOR"/>
    <property type="match status" value="1"/>
</dbReference>
<proteinExistence type="predicted"/>
<protein>
    <submittedName>
        <fullName evidence="6">ArsR/SmtB family transcription factor</fullName>
    </submittedName>
</protein>
<evidence type="ECO:0000313" key="6">
    <source>
        <dbReference type="EMBL" id="MFD0900090.1"/>
    </source>
</evidence>
<keyword evidence="1" id="KW-0805">Transcription regulation</keyword>
<feature type="compositionally biased region" description="Polar residues" evidence="4">
    <location>
        <begin position="8"/>
        <end position="17"/>
    </location>
</feature>
<dbReference type="RefSeq" id="WP_075906574.1">
    <property type="nucleotide sequence ID" value="NZ_JBHTJA010000008.1"/>
</dbReference>
<dbReference type="InterPro" id="IPR036390">
    <property type="entry name" value="WH_DNA-bd_sf"/>
</dbReference>
<dbReference type="Pfam" id="PF01022">
    <property type="entry name" value="HTH_5"/>
    <property type="match status" value="1"/>
</dbReference>
<evidence type="ECO:0000256" key="2">
    <source>
        <dbReference type="ARBA" id="ARBA00023125"/>
    </source>
</evidence>
<dbReference type="CDD" id="cd00090">
    <property type="entry name" value="HTH_ARSR"/>
    <property type="match status" value="1"/>
</dbReference>
<dbReference type="InterPro" id="IPR011991">
    <property type="entry name" value="ArsR-like_HTH"/>
</dbReference>
<feature type="domain" description="HTH arsR-type" evidence="5">
    <location>
        <begin position="33"/>
        <end position="123"/>
    </location>
</feature>
<keyword evidence="3" id="KW-0804">Transcription</keyword>
<evidence type="ECO:0000256" key="3">
    <source>
        <dbReference type="ARBA" id="ARBA00023163"/>
    </source>
</evidence>
<feature type="region of interest" description="Disordered" evidence="4">
    <location>
        <begin position="1"/>
        <end position="45"/>
    </location>
</feature>
<dbReference type="Proteomes" id="UP001596972">
    <property type="component" value="Unassembled WGS sequence"/>
</dbReference>
<dbReference type="PRINTS" id="PR00778">
    <property type="entry name" value="HTHARSR"/>
</dbReference>
<dbReference type="InterPro" id="IPR036388">
    <property type="entry name" value="WH-like_DNA-bd_sf"/>
</dbReference>
<dbReference type="EMBL" id="JBHTJA010000008">
    <property type="protein sequence ID" value="MFD0900090.1"/>
    <property type="molecule type" value="Genomic_DNA"/>
</dbReference>
<name>A0ABW3EKR2_9ACTN</name>
<dbReference type="SMART" id="SM00418">
    <property type="entry name" value="HTH_ARSR"/>
    <property type="match status" value="1"/>
</dbReference>
<keyword evidence="2" id="KW-0238">DNA-binding</keyword>
<reference evidence="7" key="1">
    <citation type="journal article" date="2019" name="Int. J. Syst. Evol. Microbiol.">
        <title>The Global Catalogue of Microorganisms (GCM) 10K type strain sequencing project: providing services to taxonomists for standard genome sequencing and annotation.</title>
        <authorList>
            <consortium name="The Broad Institute Genomics Platform"/>
            <consortium name="The Broad Institute Genome Sequencing Center for Infectious Disease"/>
            <person name="Wu L."/>
            <person name="Ma J."/>
        </authorList>
    </citation>
    <scope>NUCLEOTIDE SEQUENCE [LARGE SCALE GENOMIC DNA]</scope>
    <source>
        <strain evidence="7">JCM 31202</strain>
    </source>
</reference>
<evidence type="ECO:0000256" key="4">
    <source>
        <dbReference type="SAM" id="MobiDB-lite"/>
    </source>
</evidence>
<sequence>MDDGGVTLTAQHQQPASGTDACHPPTPITLTPMPRSEAEERARTFKAVSDPTRVQILGMIEASPDGEACVCDLTTPLGLRQPTVSHHLKILTDAGLVTREKRGTWVWYAIVPERLDALRALLH</sequence>
<dbReference type="PANTHER" id="PTHR33154">
    <property type="entry name" value="TRANSCRIPTIONAL REGULATOR, ARSR FAMILY"/>
    <property type="match status" value="1"/>
</dbReference>
<evidence type="ECO:0000259" key="5">
    <source>
        <dbReference type="PROSITE" id="PS50987"/>
    </source>
</evidence>
<dbReference type="NCBIfam" id="NF033788">
    <property type="entry name" value="HTH_metalloreg"/>
    <property type="match status" value="1"/>
</dbReference>
<comment type="caution">
    <text evidence="6">The sequence shown here is derived from an EMBL/GenBank/DDBJ whole genome shotgun (WGS) entry which is preliminary data.</text>
</comment>
<evidence type="ECO:0000313" key="7">
    <source>
        <dbReference type="Proteomes" id="UP001596972"/>
    </source>
</evidence>